<dbReference type="PANTHER" id="PTHR43562:SF4">
    <property type="entry name" value="NA(+)_H(+) ANTIPORTER NHAS5"/>
    <property type="match status" value="1"/>
</dbReference>
<sequence>MDNPLNSYLGKKENNLSNCRFSMINVLGMIEFDLPLSHQGVKFFLILLIILLAPLILNRLRIPPLLGLILAGALIGPKGFGLMERDSGILLSGSAGLLYIMFLAGLEIDLDDFRKNSRKSLIFGMYTFLIPMVLGTFTGLYLFGFTMTSSVLLASMFASHTLIAYPIISKLGIAQNRVVNVTVGGTLITDTLALLILAVIIGMSKGEVGLWFWVKLTGSLILFGGLVMYLLPKFGFWFLKKNEDNVTQYIFVLTLVFLGALLAELAGVEGIIGAFLVGLALNPLIQRTSPLMNRVEFVGNAIFIPFFLISVGMLVDFRVFFSDRETIFIAIVMTVVATLAKYLAALSAQKTLGYTKNERRVMFGLSNAQAAATLAAILIAYNTVIGTDEFGQPIRLLSEAVLNGTIVMILVTCTIATLEAQRGAQNIIRSNSSLTEKDQIDLSERFLIPIRSEETSENLINLCVSLKSAGKKNSLYGLSILKPEIHDSLAEINAQKNLNKASKIASATDDFLIELLRYDADVAHGISSVVFENKITDLILGLHVQQEGKDSFLGEVTQKILEKVNTTTYIYKPHQPFSSHRRHLVIIPPHAEQELGFPLWLVKIWNIAKNSGCRMIFYCNEETKETLQKILEVNPIRVDFRPFPSWEDPSNLNILLKPDDNLILVLSRKGELSYHPNMDLVPELVDTWLKNHSFILIYPNPLDAISIQSHDFFHSGFAGPRTRLDMIGTGIQRLFSK</sequence>
<feature type="transmembrane region" description="Helical" evidence="8">
    <location>
        <begin position="89"/>
        <end position="108"/>
    </location>
</feature>
<accession>A0ABQ6PL31</accession>
<keyword evidence="3" id="KW-0050">Antiport</keyword>
<comment type="caution">
    <text evidence="10">The sequence shown here is derived from an EMBL/GenBank/DDBJ whole genome shotgun (WGS) entry which is preliminary data.</text>
</comment>
<dbReference type="EMBL" id="BTPD01000004">
    <property type="protein sequence ID" value="GMQ28685.1"/>
    <property type="molecule type" value="Genomic_DNA"/>
</dbReference>
<dbReference type="InterPro" id="IPR006153">
    <property type="entry name" value="Cation/H_exchanger_TM"/>
</dbReference>
<keyword evidence="7 8" id="KW-0472">Membrane</keyword>
<dbReference type="Gene3D" id="1.20.1530.20">
    <property type="match status" value="1"/>
</dbReference>
<comment type="subcellular location">
    <subcellularLocation>
        <location evidence="1">Membrane</location>
        <topology evidence="1">Multi-pass membrane protein</topology>
    </subcellularLocation>
</comment>
<evidence type="ECO:0000313" key="10">
    <source>
        <dbReference type="EMBL" id="GMQ28685.1"/>
    </source>
</evidence>
<proteinExistence type="predicted"/>
<feature type="transmembrane region" description="Helical" evidence="8">
    <location>
        <begin position="297"/>
        <end position="315"/>
    </location>
</feature>
<evidence type="ECO:0000256" key="8">
    <source>
        <dbReference type="SAM" id="Phobius"/>
    </source>
</evidence>
<keyword evidence="4 8" id="KW-0812">Transmembrane</keyword>
<feature type="transmembrane region" description="Helical" evidence="8">
    <location>
        <begin position="360"/>
        <end position="381"/>
    </location>
</feature>
<reference evidence="10 11" key="1">
    <citation type="submission" date="2023-08" db="EMBL/GenBank/DDBJ databases">
        <title>Draft genome sequence of Algoriphagus confluentis.</title>
        <authorList>
            <person name="Takatani N."/>
            <person name="Hosokawa M."/>
            <person name="Sawabe T."/>
        </authorList>
    </citation>
    <scope>NUCLEOTIDE SEQUENCE [LARGE SCALE GENOMIC DNA]</scope>
    <source>
        <strain evidence="10 11">NBRC 111222</strain>
    </source>
</reference>
<feature type="transmembrane region" description="Helical" evidence="8">
    <location>
        <begin position="327"/>
        <end position="348"/>
    </location>
</feature>
<dbReference type="Proteomes" id="UP001338309">
    <property type="component" value="Unassembled WGS sequence"/>
</dbReference>
<evidence type="ECO:0000256" key="2">
    <source>
        <dbReference type="ARBA" id="ARBA00022448"/>
    </source>
</evidence>
<feature type="transmembrane region" description="Helical" evidence="8">
    <location>
        <begin position="149"/>
        <end position="168"/>
    </location>
</feature>
<organism evidence="10 11">
    <name type="scientific">Algoriphagus confluentis</name>
    <dbReference type="NCBI Taxonomy" id="1697556"/>
    <lineage>
        <taxon>Bacteria</taxon>
        <taxon>Pseudomonadati</taxon>
        <taxon>Bacteroidota</taxon>
        <taxon>Cytophagia</taxon>
        <taxon>Cytophagales</taxon>
        <taxon>Cyclobacteriaceae</taxon>
        <taxon>Algoriphagus</taxon>
    </lineage>
</organism>
<feature type="transmembrane region" description="Helical" evidence="8">
    <location>
        <begin position="65"/>
        <end position="83"/>
    </location>
</feature>
<feature type="transmembrane region" description="Helical" evidence="8">
    <location>
        <begin position="401"/>
        <end position="420"/>
    </location>
</feature>
<dbReference type="PANTHER" id="PTHR43562">
    <property type="entry name" value="NAPA-TYPE SODIUM/HYDROGEN ANTIPORTER"/>
    <property type="match status" value="1"/>
</dbReference>
<keyword evidence="6" id="KW-0406">Ion transport</keyword>
<evidence type="ECO:0000259" key="9">
    <source>
        <dbReference type="Pfam" id="PF00999"/>
    </source>
</evidence>
<evidence type="ECO:0000313" key="11">
    <source>
        <dbReference type="Proteomes" id="UP001338309"/>
    </source>
</evidence>
<gene>
    <name evidence="10" type="ORF">Aconfl_13280</name>
</gene>
<evidence type="ECO:0000256" key="5">
    <source>
        <dbReference type="ARBA" id="ARBA00022989"/>
    </source>
</evidence>
<evidence type="ECO:0000256" key="1">
    <source>
        <dbReference type="ARBA" id="ARBA00004141"/>
    </source>
</evidence>
<dbReference type="RefSeq" id="WP_338223433.1">
    <property type="nucleotide sequence ID" value="NZ_BTPD01000004.1"/>
</dbReference>
<evidence type="ECO:0000256" key="6">
    <source>
        <dbReference type="ARBA" id="ARBA00023065"/>
    </source>
</evidence>
<name>A0ABQ6PL31_9BACT</name>
<protein>
    <submittedName>
        <fullName evidence="10">Cation:proton antiporter</fullName>
    </submittedName>
</protein>
<keyword evidence="11" id="KW-1185">Reference proteome</keyword>
<keyword evidence="2" id="KW-0813">Transport</keyword>
<evidence type="ECO:0000256" key="3">
    <source>
        <dbReference type="ARBA" id="ARBA00022449"/>
    </source>
</evidence>
<feature type="transmembrane region" description="Helical" evidence="8">
    <location>
        <begin position="246"/>
        <end position="262"/>
    </location>
</feature>
<feature type="transmembrane region" description="Helical" evidence="8">
    <location>
        <begin position="41"/>
        <end position="58"/>
    </location>
</feature>
<keyword evidence="5 8" id="KW-1133">Transmembrane helix</keyword>
<dbReference type="InterPro" id="IPR038770">
    <property type="entry name" value="Na+/solute_symporter_sf"/>
</dbReference>
<evidence type="ECO:0000256" key="7">
    <source>
        <dbReference type="ARBA" id="ARBA00023136"/>
    </source>
</evidence>
<evidence type="ECO:0000256" key="4">
    <source>
        <dbReference type="ARBA" id="ARBA00022692"/>
    </source>
</evidence>
<feature type="domain" description="Cation/H+ exchanger transmembrane" evidence="9">
    <location>
        <begin position="48"/>
        <end position="417"/>
    </location>
</feature>
<feature type="transmembrane region" description="Helical" evidence="8">
    <location>
        <begin position="180"/>
        <end position="204"/>
    </location>
</feature>
<feature type="transmembrane region" description="Helical" evidence="8">
    <location>
        <begin position="210"/>
        <end position="231"/>
    </location>
</feature>
<dbReference type="Pfam" id="PF00999">
    <property type="entry name" value="Na_H_Exchanger"/>
    <property type="match status" value="1"/>
</dbReference>
<feature type="transmembrane region" description="Helical" evidence="8">
    <location>
        <begin position="120"/>
        <end position="143"/>
    </location>
</feature>